<feature type="non-terminal residue" evidence="1">
    <location>
        <position position="1"/>
    </location>
</feature>
<keyword evidence="2" id="KW-1185">Reference proteome</keyword>
<sequence length="147" mass="17251">DNKCADCNTYAEVKARVHLAKQLQVKNILEENNISYKAYDSIMGNQGYSKKRSDFVIDVSTHKVVLEVDEYQYKKGEYNCEVKKYEIPYNSNNKERTHNLLSCIRDATHSQPARELQFLQATYLFYNGYDKSNIEITTVSDVWFRKQ</sequence>
<gene>
    <name evidence="1" type="ORF">FCALED_LOCUS9784</name>
</gene>
<dbReference type="OrthoDB" id="2352192at2759"/>
<dbReference type="AlphaFoldDB" id="A0A9N9GQA3"/>
<name>A0A9N9GQA3_9GLOM</name>
<accession>A0A9N9GQA3</accession>
<organism evidence="1 2">
    <name type="scientific">Funneliformis caledonium</name>
    <dbReference type="NCBI Taxonomy" id="1117310"/>
    <lineage>
        <taxon>Eukaryota</taxon>
        <taxon>Fungi</taxon>
        <taxon>Fungi incertae sedis</taxon>
        <taxon>Mucoromycota</taxon>
        <taxon>Glomeromycotina</taxon>
        <taxon>Glomeromycetes</taxon>
        <taxon>Glomerales</taxon>
        <taxon>Glomeraceae</taxon>
        <taxon>Funneliformis</taxon>
    </lineage>
</organism>
<proteinExistence type="predicted"/>
<comment type="caution">
    <text evidence="1">The sequence shown here is derived from an EMBL/GenBank/DDBJ whole genome shotgun (WGS) entry which is preliminary data.</text>
</comment>
<evidence type="ECO:0000313" key="1">
    <source>
        <dbReference type="EMBL" id="CAG8625631.1"/>
    </source>
</evidence>
<protein>
    <submittedName>
        <fullName evidence="1">6855_t:CDS:1</fullName>
    </submittedName>
</protein>
<reference evidence="1" key="1">
    <citation type="submission" date="2021-06" db="EMBL/GenBank/DDBJ databases">
        <authorList>
            <person name="Kallberg Y."/>
            <person name="Tangrot J."/>
            <person name="Rosling A."/>
        </authorList>
    </citation>
    <scope>NUCLEOTIDE SEQUENCE</scope>
    <source>
        <strain evidence="1">UK204</strain>
    </source>
</reference>
<dbReference type="EMBL" id="CAJVPQ010003353">
    <property type="protein sequence ID" value="CAG8625631.1"/>
    <property type="molecule type" value="Genomic_DNA"/>
</dbReference>
<evidence type="ECO:0000313" key="2">
    <source>
        <dbReference type="Proteomes" id="UP000789570"/>
    </source>
</evidence>
<dbReference type="Proteomes" id="UP000789570">
    <property type="component" value="Unassembled WGS sequence"/>
</dbReference>